<sequence>MSLVESYGTIAIIVPKVGGTVGTDALFRPLLGPVMICNEHERLTKFLKLKSHVFHGFESEDAYETILDFYERLHKLGIVHQHGVEFVTFQLQGEPKQC</sequence>
<evidence type="ECO:0000313" key="2">
    <source>
        <dbReference type="Proteomes" id="UP001234989"/>
    </source>
</evidence>
<protein>
    <submittedName>
        <fullName evidence="1">Uncharacterized protein</fullName>
    </submittedName>
</protein>
<organism evidence="1 2">
    <name type="scientific">Solanum verrucosum</name>
    <dbReference type="NCBI Taxonomy" id="315347"/>
    <lineage>
        <taxon>Eukaryota</taxon>
        <taxon>Viridiplantae</taxon>
        <taxon>Streptophyta</taxon>
        <taxon>Embryophyta</taxon>
        <taxon>Tracheophyta</taxon>
        <taxon>Spermatophyta</taxon>
        <taxon>Magnoliopsida</taxon>
        <taxon>eudicotyledons</taxon>
        <taxon>Gunneridae</taxon>
        <taxon>Pentapetalae</taxon>
        <taxon>asterids</taxon>
        <taxon>lamiids</taxon>
        <taxon>Solanales</taxon>
        <taxon>Solanaceae</taxon>
        <taxon>Solanoideae</taxon>
        <taxon>Solaneae</taxon>
        <taxon>Solanum</taxon>
    </lineage>
</organism>
<proteinExistence type="predicted"/>
<dbReference type="EMBL" id="CP133614">
    <property type="protein sequence ID" value="WMV20188.1"/>
    <property type="molecule type" value="Genomic_DNA"/>
</dbReference>
<accession>A0AAF0QBQ7</accession>
<dbReference type="Proteomes" id="UP001234989">
    <property type="component" value="Chromosome 3"/>
</dbReference>
<gene>
    <name evidence="1" type="ORF">MTR67_013573</name>
</gene>
<reference evidence="1" key="1">
    <citation type="submission" date="2023-08" db="EMBL/GenBank/DDBJ databases">
        <title>A de novo genome assembly of Solanum verrucosum Schlechtendal, a Mexican diploid species geographically isolated from the other diploid A-genome species in potato relatives.</title>
        <authorList>
            <person name="Hosaka K."/>
        </authorList>
    </citation>
    <scope>NUCLEOTIDE SEQUENCE</scope>
    <source>
        <tissue evidence="1">Young leaves</tissue>
    </source>
</reference>
<dbReference type="AlphaFoldDB" id="A0AAF0QBQ7"/>
<name>A0AAF0QBQ7_SOLVR</name>
<keyword evidence="2" id="KW-1185">Reference proteome</keyword>
<evidence type="ECO:0000313" key="1">
    <source>
        <dbReference type="EMBL" id="WMV20188.1"/>
    </source>
</evidence>